<comment type="function">
    <text evidence="1">Required for respiratory activity and maintenance and expression of the mitochondrial genome.</text>
</comment>
<dbReference type="EMBL" id="KN818242">
    <property type="protein sequence ID" value="KIL65436.1"/>
    <property type="molecule type" value="Genomic_DNA"/>
</dbReference>
<organism evidence="5 6">
    <name type="scientific">Amanita muscaria (strain Koide BX008)</name>
    <dbReference type="NCBI Taxonomy" id="946122"/>
    <lineage>
        <taxon>Eukaryota</taxon>
        <taxon>Fungi</taxon>
        <taxon>Dikarya</taxon>
        <taxon>Basidiomycota</taxon>
        <taxon>Agaricomycotina</taxon>
        <taxon>Agaricomycetes</taxon>
        <taxon>Agaricomycetidae</taxon>
        <taxon>Agaricales</taxon>
        <taxon>Pluteineae</taxon>
        <taxon>Amanitaceae</taxon>
        <taxon>Amanita</taxon>
    </lineage>
</organism>
<comment type="similarity">
    <text evidence="2">Belongs to the RRG9 family.</text>
</comment>
<sequence>MPMNTWLSHSCQRQLVSRLYSTRVSGSARSKWSLEGVPRPKPILDDNTKVDLSEDDDIVNGIHPDAPLPHKRKPPQGSTPHEYKEHRKTLQKHFPGGWSPPKKLSREAMDGLRQLHRLDPEKFCTPVLAEKFRISPEGVRRILKSKWEPPMEKTMKLVEKERQMRGERVRSSRSKEMREAREVEEFKRATETPVGKSIKDGFTFA</sequence>
<evidence type="ECO:0000313" key="5">
    <source>
        <dbReference type="EMBL" id="KIL65436.1"/>
    </source>
</evidence>
<dbReference type="GO" id="GO:0005634">
    <property type="term" value="C:nucleus"/>
    <property type="evidence" value="ECO:0007669"/>
    <property type="project" value="TreeGrafter"/>
</dbReference>
<reference evidence="5 6" key="1">
    <citation type="submission" date="2014-04" db="EMBL/GenBank/DDBJ databases">
        <title>Evolutionary Origins and Diversification of the Mycorrhizal Mutualists.</title>
        <authorList>
            <consortium name="DOE Joint Genome Institute"/>
            <consortium name="Mycorrhizal Genomics Consortium"/>
            <person name="Kohler A."/>
            <person name="Kuo A."/>
            <person name="Nagy L.G."/>
            <person name="Floudas D."/>
            <person name="Copeland A."/>
            <person name="Barry K.W."/>
            <person name="Cichocki N."/>
            <person name="Veneault-Fourrey C."/>
            <person name="LaButti K."/>
            <person name="Lindquist E.A."/>
            <person name="Lipzen A."/>
            <person name="Lundell T."/>
            <person name="Morin E."/>
            <person name="Murat C."/>
            <person name="Riley R."/>
            <person name="Ohm R."/>
            <person name="Sun H."/>
            <person name="Tunlid A."/>
            <person name="Henrissat B."/>
            <person name="Grigoriev I.V."/>
            <person name="Hibbett D.S."/>
            <person name="Martin F."/>
        </authorList>
    </citation>
    <scope>NUCLEOTIDE SEQUENCE [LARGE SCALE GENOMIC DNA]</scope>
    <source>
        <strain evidence="5 6">Koide BX008</strain>
    </source>
</reference>
<evidence type="ECO:0000256" key="4">
    <source>
        <dbReference type="SAM" id="MobiDB-lite"/>
    </source>
</evidence>
<accession>A0A0C2X806</accession>
<protein>
    <recommendedName>
        <fullName evidence="3">Required for respiratory growth protein 9, mitochondrial</fullName>
    </recommendedName>
</protein>
<feature type="region of interest" description="Disordered" evidence="4">
    <location>
        <begin position="55"/>
        <end position="86"/>
    </location>
</feature>
<gene>
    <name evidence="5" type="ORF">M378DRAFT_162062</name>
</gene>
<dbReference type="InParanoid" id="A0A0C2X806"/>
<evidence type="ECO:0000313" key="6">
    <source>
        <dbReference type="Proteomes" id="UP000054549"/>
    </source>
</evidence>
<evidence type="ECO:0000256" key="1">
    <source>
        <dbReference type="ARBA" id="ARBA00003548"/>
    </source>
</evidence>
<dbReference type="Pfam" id="PF06413">
    <property type="entry name" value="Neugrin"/>
    <property type="match status" value="1"/>
</dbReference>
<dbReference type="HOGENOM" id="CLU_095776_0_0_1"/>
<evidence type="ECO:0000256" key="3">
    <source>
        <dbReference type="ARBA" id="ARBA00013566"/>
    </source>
</evidence>
<dbReference type="InterPro" id="IPR010487">
    <property type="entry name" value="NGRN/Rrg9"/>
</dbReference>
<feature type="region of interest" description="Disordered" evidence="4">
    <location>
        <begin position="159"/>
        <end position="187"/>
    </location>
</feature>
<dbReference type="PANTHER" id="PTHR13475">
    <property type="entry name" value="NEUGRIN"/>
    <property type="match status" value="1"/>
</dbReference>
<keyword evidence="6" id="KW-1185">Reference proteome</keyword>
<proteinExistence type="inferred from homology"/>
<dbReference type="OrthoDB" id="5578174at2759"/>
<evidence type="ECO:0000256" key="2">
    <source>
        <dbReference type="ARBA" id="ARBA00010895"/>
    </source>
</evidence>
<dbReference type="Proteomes" id="UP000054549">
    <property type="component" value="Unassembled WGS sequence"/>
</dbReference>
<dbReference type="STRING" id="946122.A0A0C2X806"/>
<dbReference type="AlphaFoldDB" id="A0A0C2X806"/>
<name>A0A0C2X806_AMAMK</name>
<dbReference type="PANTHER" id="PTHR13475:SF3">
    <property type="entry name" value="NEUGRIN"/>
    <property type="match status" value="1"/>
</dbReference>